<gene>
    <name evidence="2" type="ORF">AFUS01_LOCUS11023</name>
</gene>
<evidence type="ECO:0000313" key="3">
    <source>
        <dbReference type="Proteomes" id="UP000708208"/>
    </source>
</evidence>
<feature type="compositionally biased region" description="Basic and acidic residues" evidence="1">
    <location>
        <begin position="8"/>
        <end position="26"/>
    </location>
</feature>
<protein>
    <submittedName>
        <fullName evidence="2">Uncharacterized protein</fullName>
    </submittedName>
</protein>
<feature type="non-terminal residue" evidence="2">
    <location>
        <position position="185"/>
    </location>
</feature>
<reference evidence="2" key="1">
    <citation type="submission" date="2021-06" db="EMBL/GenBank/DDBJ databases">
        <authorList>
            <person name="Hodson N. C."/>
            <person name="Mongue J. A."/>
            <person name="Jaron S. K."/>
        </authorList>
    </citation>
    <scope>NUCLEOTIDE SEQUENCE</scope>
</reference>
<feature type="region of interest" description="Disordered" evidence="1">
    <location>
        <begin position="1"/>
        <end position="33"/>
    </location>
</feature>
<dbReference type="AlphaFoldDB" id="A0A8J2JQ09"/>
<keyword evidence="3" id="KW-1185">Reference proteome</keyword>
<organism evidence="2 3">
    <name type="scientific">Allacma fusca</name>
    <dbReference type="NCBI Taxonomy" id="39272"/>
    <lineage>
        <taxon>Eukaryota</taxon>
        <taxon>Metazoa</taxon>
        <taxon>Ecdysozoa</taxon>
        <taxon>Arthropoda</taxon>
        <taxon>Hexapoda</taxon>
        <taxon>Collembola</taxon>
        <taxon>Symphypleona</taxon>
        <taxon>Sminthuridae</taxon>
        <taxon>Allacma</taxon>
    </lineage>
</organism>
<evidence type="ECO:0000256" key="1">
    <source>
        <dbReference type="SAM" id="MobiDB-lite"/>
    </source>
</evidence>
<name>A0A8J2JQ09_9HEXA</name>
<sequence>MIDAEGDREEKPRHDEDTKGDGKEENCSSDSEEEIPKWALEFMKWQQKVSGKAKVSKKFKDDPKSSEEAYRRLEKFRNEVKPYRSDEDPQDFVEHVEYHMRKMYLNHEMIVGDLRRMFQESSDRAVKEWYGAQAAKIRIFRKEKSKSHQEVWQWVKGVLCSRFDHKKRKAQKVANLDNFKFDPNG</sequence>
<dbReference type="EMBL" id="CAJVCH010083290">
    <property type="protein sequence ID" value="CAG7721835.1"/>
    <property type="molecule type" value="Genomic_DNA"/>
</dbReference>
<dbReference type="Proteomes" id="UP000708208">
    <property type="component" value="Unassembled WGS sequence"/>
</dbReference>
<proteinExistence type="predicted"/>
<accession>A0A8J2JQ09</accession>
<evidence type="ECO:0000313" key="2">
    <source>
        <dbReference type="EMBL" id="CAG7721835.1"/>
    </source>
</evidence>
<comment type="caution">
    <text evidence="2">The sequence shown here is derived from an EMBL/GenBank/DDBJ whole genome shotgun (WGS) entry which is preliminary data.</text>
</comment>